<evidence type="ECO:0000256" key="6">
    <source>
        <dbReference type="ARBA" id="ARBA00022605"/>
    </source>
</evidence>
<dbReference type="PROSITE" id="PS51671">
    <property type="entry name" value="ACT"/>
    <property type="match status" value="1"/>
</dbReference>
<keyword evidence="7 13" id="KW-0791">Threonine biosynthesis</keyword>
<name>A0A1C3EBA9_9PLAN</name>
<organism evidence="16 17">
    <name type="scientific">Planctopirus hydrillae</name>
    <dbReference type="NCBI Taxonomy" id="1841610"/>
    <lineage>
        <taxon>Bacteria</taxon>
        <taxon>Pseudomonadati</taxon>
        <taxon>Planctomycetota</taxon>
        <taxon>Planctomycetia</taxon>
        <taxon>Planctomycetales</taxon>
        <taxon>Planctomycetaceae</taxon>
        <taxon>Planctopirus</taxon>
    </lineage>
</organism>
<reference evidence="16 17" key="1">
    <citation type="submission" date="2016-05" db="EMBL/GenBank/DDBJ databases">
        <title>Genomic and physiological characterization of Planctopirus sp. isolated from fresh water lake.</title>
        <authorList>
            <person name="Subhash Y."/>
            <person name="Ramana C."/>
        </authorList>
    </citation>
    <scope>NUCLEOTIDE SEQUENCE [LARGE SCALE GENOMIC DNA]</scope>
    <source>
        <strain evidence="16 17">JC280</strain>
    </source>
</reference>
<evidence type="ECO:0000259" key="15">
    <source>
        <dbReference type="PROSITE" id="PS51671"/>
    </source>
</evidence>
<dbReference type="Pfam" id="PF00742">
    <property type="entry name" value="Homoserine_dh"/>
    <property type="match status" value="1"/>
</dbReference>
<proteinExistence type="inferred from homology"/>
<evidence type="ECO:0000256" key="13">
    <source>
        <dbReference type="RuleBase" id="RU000579"/>
    </source>
</evidence>
<evidence type="ECO:0000256" key="2">
    <source>
        <dbReference type="ARBA" id="ARBA00005062"/>
    </source>
</evidence>
<keyword evidence="6 13" id="KW-0028">Amino-acid biosynthesis</keyword>
<dbReference type="Gene3D" id="3.30.70.260">
    <property type="match status" value="1"/>
</dbReference>
<dbReference type="RefSeq" id="WP_068848359.1">
    <property type="nucleotide sequence ID" value="NZ_LYDR01000108.1"/>
</dbReference>
<dbReference type="AlphaFoldDB" id="A0A1C3EBA9"/>
<dbReference type="Gene3D" id="3.40.50.720">
    <property type="entry name" value="NAD(P)-binding Rossmann-like Domain"/>
    <property type="match status" value="1"/>
</dbReference>
<dbReference type="NCBIfam" id="NF004976">
    <property type="entry name" value="PRK06349.1"/>
    <property type="match status" value="1"/>
</dbReference>
<dbReference type="Pfam" id="PF03447">
    <property type="entry name" value="NAD_binding_3"/>
    <property type="match status" value="1"/>
</dbReference>
<dbReference type="InterPro" id="IPR001342">
    <property type="entry name" value="HDH_cat"/>
</dbReference>
<evidence type="ECO:0000256" key="8">
    <source>
        <dbReference type="ARBA" id="ARBA00022857"/>
    </source>
</evidence>
<dbReference type="InterPro" id="IPR005106">
    <property type="entry name" value="Asp/hSer_DH_NAD-bd"/>
</dbReference>
<dbReference type="PIRSF" id="PIRSF000098">
    <property type="entry name" value="Homoser_dehydrog"/>
    <property type="match status" value="1"/>
</dbReference>
<dbReference type="UniPathway" id="UPA00051">
    <property type="reaction ID" value="UER00465"/>
</dbReference>
<dbReference type="SUPFAM" id="SSF51735">
    <property type="entry name" value="NAD(P)-binding Rossmann-fold domains"/>
    <property type="match status" value="1"/>
</dbReference>
<sequence>MAVAPLKVGIVGLGNVGTGVARILTDHPHRIAERAGRPIVLKRAVVRNLNKPRDIRLESGVLTNDIQAVINDPEITVAMELMGGIHPAREVILALLKAGKDVVTANKALLCEHGNEIFQAAREYGRTVCFEAAVAGGIPIIAAVGQSMAANQIIAIQAILNGTSNYILTEMQANHQHYHTALKQAQDLGYAESDPTLDVNGLDAAQKLGILCQLAFGTRVTTSQFEIQGIDSLDLSDLKCASDLGYHIKLLAQARLTNRELEMSVRPTLIRKDTPLSQISGPFNAVLLEGDMVGKMWYSGRGAGQAPTASACAADLIDLAVGRAQLTFERLDLWRERPEYPVMPAHQTTSRYFLRLRVEDKPNVMAEVTGILGAKGISLASIVQPEAPEVDAKSNTPVVPLVIMTHRTTAGQLQEAMSELDLSSSVRGPRICLAVAD</sequence>
<dbReference type="GO" id="GO:0009088">
    <property type="term" value="P:threonine biosynthetic process"/>
    <property type="evidence" value="ECO:0007669"/>
    <property type="project" value="UniProtKB-UniPathway"/>
</dbReference>
<dbReference type="OrthoDB" id="9808167at2"/>
<comment type="similarity">
    <text evidence="3 14">Belongs to the homoserine dehydrogenase family.</text>
</comment>
<keyword evidence="9 13" id="KW-0560">Oxidoreductase</keyword>
<dbReference type="PROSITE" id="PS01042">
    <property type="entry name" value="HOMOSER_DHGENASE"/>
    <property type="match status" value="1"/>
</dbReference>
<evidence type="ECO:0000256" key="4">
    <source>
        <dbReference type="ARBA" id="ARBA00013213"/>
    </source>
</evidence>
<dbReference type="EC" id="1.1.1.3" evidence="4 13"/>
<dbReference type="GO" id="GO:0004412">
    <property type="term" value="F:homoserine dehydrogenase activity"/>
    <property type="evidence" value="ECO:0007669"/>
    <property type="project" value="UniProtKB-EC"/>
</dbReference>
<feature type="binding site" evidence="12">
    <location>
        <position position="192"/>
    </location>
    <ligand>
        <name>L-homoserine</name>
        <dbReference type="ChEBI" id="CHEBI:57476"/>
    </ligand>
</feature>
<dbReference type="STRING" id="1841610.A6X21_05830"/>
<feature type="domain" description="ACT" evidence="15">
    <location>
        <begin position="353"/>
        <end position="434"/>
    </location>
</feature>
<comment type="pathway">
    <text evidence="1 13">Amino-acid biosynthesis; L-threonine biosynthesis; L-threonine from L-aspartate: step 3/5.</text>
</comment>
<dbReference type="EMBL" id="LYDR01000108">
    <property type="protein sequence ID" value="ODA30547.1"/>
    <property type="molecule type" value="Genomic_DNA"/>
</dbReference>
<keyword evidence="10 13" id="KW-0486">Methionine biosynthesis</keyword>
<evidence type="ECO:0000256" key="12">
    <source>
        <dbReference type="PIRSR" id="PIRSR000098-2"/>
    </source>
</evidence>
<accession>A0A1C3EBA9</accession>
<dbReference type="PANTHER" id="PTHR43331:SF1">
    <property type="entry name" value="HOMOSERINE DEHYDROGENASE"/>
    <property type="match status" value="1"/>
</dbReference>
<comment type="caution">
    <text evidence="16">The sequence shown here is derived from an EMBL/GenBank/DDBJ whole genome shotgun (WGS) entry which is preliminary data.</text>
</comment>
<dbReference type="UniPathway" id="UPA00050">
    <property type="reaction ID" value="UER00063"/>
</dbReference>
<evidence type="ECO:0000256" key="3">
    <source>
        <dbReference type="ARBA" id="ARBA00006753"/>
    </source>
</evidence>
<dbReference type="GO" id="GO:0050661">
    <property type="term" value="F:NADP binding"/>
    <property type="evidence" value="ECO:0007669"/>
    <property type="project" value="InterPro"/>
</dbReference>
<comment type="catalytic activity">
    <reaction evidence="13">
        <text>L-homoserine + NADP(+) = L-aspartate 4-semialdehyde + NADPH + H(+)</text>
        <dbReference type="Rhea" id="RHEA:15761"/>
        <dbReference type="ChEBI" id="CHEBI:15378"/>
        <dbReference type="ChEBI" id="CHEBI:57476"/>
        <dbReference type="ChEBI" id="CHEBI:57783"/>
        <dbReference type="ChEBI" id="CHEBI:58349"/>
        <dbReference type="ChEBI" id="CHEBI:537519"/>
        <dbReference type="EC" id="1.1.1.3"/>
    </reaction>
</comment>
<dbReference type="InterPro" id="IPR016204">
    <property type="entry name" value="HDH"/>
</dbReference>
<dbReference type="GO" id="GO:0009086">
    <property type="term" value="P:methionine biosynthetic process"/>
    <property type="evidence" value="ECO:0007669"/>
    <property type="project" value="UniProtKB-KW"/>
</dbReference>
<feature type="binding site" evidence="12">
    <location>
        <position position="107"/>
    </location>
    <ligand>
        <name>NADPH</name>
        <dbReference type="ChEBI" id="CHEBI:57783"/>
    </ligand>
</feature>
<keyword evidence="17" id="KW-1185">Reference proteome</keyword>
<dbReference type="InterPro" id="IPR019811">
    <property type="entry name" value="HDH_CS"/>
</dbReference>
<evidence type="ECO:0000256" key="5">
    <source>
        <dbReference type="ARBA" id="ARBA00013376"/>
    </source>
</evidence>
<dbReference type="Gene3D" id="3.30.360.10">
    <property type="entry name" value="Dihydrodipicolinate Reductase, domain 2"/>
    <property type="match status" value="1"/>
</dbReference>
<dbReference type="CDD" id="cd04881">
    <property type="entry name" value="ACT_HSDH-Hom"/>
    <property type="match status" value="1"/>
</dbReference>
<evidence type="ECO:0000256" key="1">
    <source>
        <dbReference type="ARBA" id="ARBA00005056"/>
    </source>
</evidence>
<dbReference type="InterPro" id="IPR045865">
    <property type="entry name" value="ACT-like_dom_sf"/>
</dbReference>
<feature type="active site" description="Proton donor" evidence="11">
    <location>
        <position position="207"/>
    </location>
</feature>
<evidence type="ECO:0000313" key="17">
    <source>
        <dbReference type="Proteomes" id="UP000094828"/>
    </source>
</evidence>
<evidence type="ECO:0000256" key="14">
    <source>
        <dbReference type="RuleBase" id="RU004171"/>
    </source>
</evidence>
<evidence type="ECO:0000256" key="7">
    <source>
        <dbReference type="ARBA" id="ARBA00022697"/>
    </source>
</evidence>
<dbReference type="Proteomes" id="UP000094828">
    <property type="component" value="Unassembled WGS sequence"/>
</dbReference>
<evidence type="ECO:0000256" key="10">
    <source>
        <dbReference type="ARBA" id="ARBA00023167"/>
    </source>
</evidence>
<evidence type="ECO:0000256" key="9">
    <source>
        <dbReference type="ARBA" id="ARBA00023002"/>
    </source>
</evidence>
<feature type="binding site" evidence="12">
    <location>
        <begin position="11"/>
        <end position="18"/>
    </location>
    <ligand>
        <name>NADP(+)</name>
        <dbReference type="ChEBI" id="CHEBI:58349"/>
    </ligand>
</feature>
<dbReference type="InterPro" id="IPR002912">
    <property type="entry name" value="ACT_dom"/>
</dbReference>
<evidence type="ECO:0000313" key="16">
    <source>
        <dbReference type="EMBL" id="ODA30547.1"/>
    </source>
</evidence>
<dbReference type="InterPro" id="IPR036291">
    <property type="entry name" value="NAD(P)-bd_dom_sf"/>
</dbReference>
<dbReference type="SUPFAM" id="SSF55021">
    <property type="entry name" value="ACT-like"/>
    <property type="match status" value="1"/>
</dbReference>
<gene>
    <name evidence="16" type="ORF">A6X21_05830</name>
</gene>
<keyword evidence="8 12" id="KW-0521">NADP</keyword>
<protein>
    <recommendedName>
        <fullName evidence="5 13">Homoserine dehydrogenase</fullName>
        <ecNumber evidence="4 13">1.1.1.3</ecNumber>
    </recommendedName>
</protein>
<dbReference type="SUPFAM" id="SSF55347">
    <property type="entry name" value="Glyceraldehyde-3-phosphate dehydrogenase-like, C-terminal domain"/>
    <property type="match status" value="1"/>
</dbReference>
<evidence type="ECO:0000256" key="11">
    <source>
        <dbReference type="PIRSR" id="PIRSR000098-1"/>
    </source>
</evidence>
<dbReference type="PANTHER" id="PTHR43331">
    <property type="entry name" value="HOMOSERINE DEHYDROGENASE"/>
    <property type="match status" value="1"/>
</dbReference>
<comment type="pathway">
    <text evidence="2 13">Amino-acid biosynthesis; L-methionine biosynthesis via de novo pathway; L-homoserine from L-aspartate: step 3/3.</text>
</comment>
<dbReference type="FunFam" id="3.30.360.10:FF:000005">
    <property type="entry name" value="Homoserine dehydrogenase"/>
    <property type="match status" value="1"/>
</dbReference>